<feature type="domain" description="G5" evidence="2">
    <location>
        <begin position="226"/>
        <end position="272"/>
    </location>
</feature>
<dbReference type="RefSeq" id="WP_257532537.1">
    <property type="nucleotide sequence ID" value="NZ_JANKAS010000014.1"/>
</dbReference>
<keyword evidence="4" id="KW-1185">Reference proteome</keyword>
<keyword evidence="1" id="KW-0732">Signal</keyword>
<dbReference type="Proteomes" id="UP001205748">
    <property type="component" value="Unassembled WGS sequence"/>
</dbReference>
<dbReference type="Pfam" id="PF04294">
    <property type="entry name" value="VanW"/>
    <property type="match status" value="1"/>
</dbReference>
<evidence type="ECO:0000256" key="1">
    <source>
        <dbReference type="ARBA" id="ARBA00022729"/>
    </source>
</evidence>
<evidence type="ECO:0000313" key="3">
    <source>
        <dbReference type="EMBL" id="MCR1899810.1"/>
    </source>
</evidence>
<name>A0AAE3HI38_9FIRM</name>
<dbReference type="PANTHER" id="PTHR35788:SF1">
    <property type="entry name" value="EXPORTED PROTEIN"/>
    <property type="match status" value="1"/>
</dbReference>
<dbReference type="PANTHER" id="PTHR35788">
    <property type="entry name" value="EXPORTED PROTEIN-RELATED"/>
    <property type="match status" value="1"/>
</dbReference>
<dbReference type="InterPro" id="IPR052913">
    <property type="entry name" value="Glycopeptide_resist_protein"/>
</dbReference>
<reference evidence="3" key="1">
    <citation type="submission" date="2022-07" db="EMBL/GenBank/DDBJ databases">
        <title>Enhanced cultured diversity of the mouse gut microbiota enables custom-made synthetic communities.</title>
        <authorList>
            <person name="Afrizal A."/>
        </authorList>
    </citation>
    <scope>NUCLEOTIDE SEQUENCE</scope>
    <source>
        <strain evidence="3">DSM 28593</strain>
    </source>
</reference>
<gene>
    <name evidence="3" type="ORF">NSA47_12585</name>
</gene>
<accession>A0AAE3HI38</accession>
<proteinExistence type="predicted"/>
<dbReference type="AlphaFoldDB" id="A0AAE3HI38"/>
<evidence type="ECO:0000313" key="4">
    <source>
        <dbReference type="Proteomes" id="UP001205748"/>
    </source>
</evidence>
<protein>
    <submittedName>
        <fullName evidence="3">VanW family protein</fullName>
    </submittedName>
</protein>
<comment type="caution">
    <text evidence="3">The sequence shown here is derived from an EMBL/GenBank/DDBJ whole genome shotgun (WGS) entry which is preliminary data.</text>
</comment>
<organism evidence="3 4">
    <name type="scientific">Irregularibacter muris</name>
    <dbReference type="NCBI Taxonomy" id="1796619"/>
    <lineage>
        <taxon>Bacteria</taxon>
        <taxon>Bacillati</taxon>
        <taxon>Bacillota</taxon>
        <taxon>Clostridia</taxon>
        <taxon>Eubacteriales</taxon>
        <taxon>Eubacteriaceae</taxon>
        <taxon>Irregularibacter</taxon>
    </lineage>
</organism>
<dbReference type="InterPro" id="IPR011098">
    <property type="entry name" value="G5_dom"/>
</dbReference>
<sequence length="290" mass="32241">MKKKLYAILAVAIVLISLLILIPNDVEVNKNIEIDIPDVSGTVNNLPWADNDKFLKAQKENGTHVLMAAYCTVFNDASPSEEFNVHLAANSIAGIVIEPNEVFSQNSAIGPYDEEKGYKAGQSYIGSETTDTVGGGVCKVATTLYNASVYSNLEIVERYNHFMPVSYVPYGQDATVSYGSKDFKFKNNTEFPIFIWAEGIGNRLYISLYGKEKPPSVEWNHKILNRIQASKVYKTNPNLAKGEERVRVEGMEGASVESWVTITNSDGKTKAKHMGISQYWPMSHVVERNK</sequence>
<dbReference type="Pfam" id="PF07501">
    <property type="entry name" value="G5"/>
    <property type="match status" value="1"/>
</dbReference>
<dbReference type="InterPro" id="IPR007391">
    <property type="entry name" value="Vancomycin_resist_VanW"/>
</dbReference>
<dbReference type="EMBL" id="JANKAS010000014">
    <property type="protein sequence ID" value="MCR1899810.1"/>
    <property type="molecule type" value="Genomic_DNA"/>
</dbReference>
<evidence type="ECO:0000259" key="2">
    <source>
        <dbReference type="Pfam" id="PF07501"/>
    </source>
</evidence>